<feature type="domain" description="WSC" evidence="7">
    <location>
        <begin position="266"/>
        <end position="358"/>
    </location>
</feature>
<comment type="caution">
    <text evidence="8">The sequence shown here is derived from an EMBL/GenBank/DDBJ whole genome shotgun (WGS) entry which is preliminary data.</text>
</comment>
<feature type="domain" description="WSC" evidence="7">
    <location>
        <begin position="374"/>
        <end position="465"/>
    </location>
</feature>
<name>G4T7M1_SERID</name>
<organism evidence="8 9">
    <name type="scientific">Serendipita indica (strain DSM 11827)</name>
    <name type="common">Root endophyte fungus</name>
    <name type="synonym">Piriformospora indica</name>
    <dbReference type="NCBI Taxonomy" id="1109443"/>
    <lineage>
        <taxon>Eukaryota</taxon>
        <taxon>Fungi</taxon>
        <taxon>Dikarya</taxon>
        <taxon>Basidiomycota</taxon>
        <taxon>Agaricomycotina</taxon>
        <taxon>Agaricomycetes</taxon>
        <taxon>Sebacinales</taxon>
        <taxon>Serendipitaceae</taxon>
        <taxon>Serendipita</taxon>
    </lineage>
</organism>
<dbReference type="HOGENOM" id="CLU_026396_1_0_1"/>
<dbReference type="GO" id="GO:0005886">
    <property type="term" value="C:plasma membrane"/>
    <property type="evidence" value="ECO:0007669"/>
    <property type="project" value="TreeGrafter"/>
</dbReference>
<keyword evidence="9" id="KW-1185">Reference proteome</keyword>
<reference evidence="8 9" key="1">
    <citation type="journal article" date="2011" name="PLoS Pathog.">
        <title>Endophytic Life Strategies Decoded by Genome and Transcriptome Analyses of the Mutualistic Root Symbiont Piriformospora indica.</title>
        <authorList>
            <person name="Zuccaro A."/>
            <person name="Lahrmann U."/>
            <person name="Guldener U."/>
            <person name="Langen G."/>
            <person name="Pfiffi S."/>
            <person name="Biedenkopf D."/>
            <person name="Wong P."/>
            <person name="Samans B."/>
            <person name="Grimm C."/>
            <person name="Basiewicz M."/>
            <person name="Murat C."/>
            <person name="Martin F."/>
            <person name="Kogel K.H."/>
        </authorList>
    </citation>
    <scope>NUCLEOTIDE SEQUENCE [LARGE SCALE GENOMIC DNA]</scope>
    <source>
        <strain evidence="8 9">DSM 11827</strain>
    </source>
</reference>
<keyword evidence="3" id="KW-0732">Signal</keyword>
<dbReference type="Proteomes" id="UP000007148">
    <property type="component" value="Unassembled WGS sequence"/>
</dbReference>
<dbReference type="Pfam" id="PF01822">
    <property type="entry name" value="WSC"/>
    <property type="match status" value="5"/>
</dbReference>
<dbReference type="EMBL" id="CAFZ01000012">
    <property type="protein sequence ID" value="CCA67329.1"/>
    <property type="molecule type" value="Genomic_DNA"/>
</dbReference>
<evidence type="ECO:0000313" key="9">
    <source>
        <dbReference type="Proteomes" id="UP000007148"/>
    </source>
</evidence>
<protein>
    <recommendedName>
        <fullName evidence="7">WSC domain-containing protein</fullName>
    </recommendedName>
</protein>
<keyword evidence="4" id="KW-1133">Transmembrane helix</keyword>
<evidence type="ECO:0000256" key="2">
    <source>
        <dbReference type="ARBA" id="ARBA00022692"/>
    </source>
</evidence>
<dbReference type="PANTHER" id="PTHR24269">
    <property type="entry name" value="KREMEN PROTEIN"/>
    <property type="match status" value="1"/>
</dbReference>
<feature type="domain" description="WSC" evidence="7">
    <location>
        <begin position="492"/>
        <end position="586"/>
    </location>
</feature>
<dbReference type="OrthoDB" id="5985073at2759"/>
<evidence type="ECO:0000256" key="6">
    <source>
        <dbReference type="ARBA" id="ARBA00023180"/>
    </source>
</evidence>
<dbReference type="OMA" id="NEWASDQ"/>
<dbReference type="InParanoid" id="G4T7M1"/>
<evidence type="ECO:0000256" key="1">
    <source>
        <dbReference type="ARBA" id="ARBA00004167"/>
    </source>
</evidence>
<evidence type="ECO:0000313" key="8">
    <source>
        <dbReference type="EMBL" id="CCA67329.1"/>
    </source>
</evidence>
<keyword evidence="2" id="KW-0812">Transmembrane</keyword>
<dbReference type="PANTHER" id="PTHR24269:SF16">
    <property type="entry name" value="PROTEIN SLG1"/>
    <property type="match status" value="1"/>
</dbReference>
<keyword evidence="6" id="KW-0325">Glycoprotein</keyword>
<feature type="domain" description="WSC" evidence="7">
    <location>
        <begin position="161"/>
        <end position="253"/>
    </location>
</feature>
<dbReference type="PROSITE" id="PS51212">
    <property type="entry name" value="WSC"/>
    <property type="match status" value="5"/>
</dbReference>
<sequence>MSIAQCVEYDNAWEKVQYTAMVLTTLALVNSLAYLITSNARPLERRITLSPSSNEPNWKSYGCVTDNIAARTLTGATLISDTLTTGACQSFCFGKGYKYAGTEWSKECYCDNEFRNGGVPAETGCDMPCSGDSNETCGGGNRLSVYENTGSLSPPETTYPGWSSQGCYTDSVANRALPNQVYVEGDMSVDKCTSKCFSLGYHLAGVEFGRECFCADSIGSSGTPATIGCDMPCTGAGNEICGGGDRLNIYKYTGASVLPSTGFWALEGETGCYTDVVANRALGLRVYVDGPMTVFKCTEKCFSLHYGYAGVEYADECYCSHSIGSSGQPAEDGCTMPCSGDMSTICGGPDRITVYKYRGKEFPAGATVLSSYKDFTSQGCYADSVQARIMTGVAANEEMTVETCIDTCIAAGYEVAGVEYGTECYCSATLPAESNKATDNCIMPCAGDSTHLCGGGNRLNVYRYQVPTTTTTTSASSTETSTSSSTPSISSSWRYAGCVNPQQNSAILSSQRMDSSFRSDTMTMTACRNHCGSIGYEVSAAHGDACWCFEHQMTGFSFSDMCDGVCPGDDSELCGGSSTLASYLIDLLAPTDLSSYAALHLGHRSCDAEYEYKRRDIHWIQHRIYGTAAASVYFRTSGNGGTTTTTSSAPVVTEE</sequence>
<comment type="subcellular location">
    <subcellularLocation>
        <location evidence="1">Membrane</location>
        <topology evidence="1">Single-pass membrane protein</topology>
    </subcellularLocation>
</comment>
<dbReference type="InterPro" id="IPR051836">
    <property type="entry name" value="Kremen_rcpt"/>
</dbReference>
<dbReference type="SMART" id="SM00321">
    <property type="entry name" value="WSC"/>
    <property type="match status" value="5"/>
</dbReference>
<dbReference type="STRING" id="1109443.G4T7M1"/>
<keyword evidence="5" id="KW-0472">Membrane</keyword>
<feature type="domain" description="WSC" evidence="7">
    <location>
        <begin position="57"/>
        <end position="149"/>
    </location>
</feature>
<accession>G4T7M1</accession>
<dbReference type="AlphaFoldDB" id="G4T7M1"/>
<evidence type="ECO:0000259" key="7">
    <source>
        <dbReference type="PROSITE" id="PS51212"/>
    </source>
</evidence>
<dbReference type="eggNOG" id="KOG4157">
    <property type="taxonomic scope" value="Eukaryota"/>
</dbReference>
<dbReference type="InterPro" id="IPR002889">
    <property type="entry name" value="WSC_carb-bd"/>
</dbReference>
<proteinExistence type="predicted"/>
<gene>
    <name evidence="8" type="ORF">PIIN_01160</name>
</gene>
<evidence type="ECO:0000256" key="4">
    <source>
        <dbReference type="ARBA" id="ARBA00022989"/>
    </source>
</evidence>
<evidence type="ECO:0000256" key="3">
    <source>
        <dbReference type="ARBA" id="ARBA00022729"/>
    </source>
</evidence>
<evidence type="ECO:0000256" key="5">
    <source>
        <dbReference type="ARBA" id="ARBA00023136"/>
    </source>
</evidence>